<dbReference type="RefSeq" id="WP_305202585.1">
    <property type="nucleotide sequence ID" value="NZ_JAUUIA010000861.1"/>
</dbReference>
<protein>
    <submittedName>
        <fullName evidence="2">Uncharacterized protein</fullName>
    </submittedName>
</protein>
<dbReference type="AlphaFoldDB" id="A0AAW8AM83"/>
<feature type="non-terminal residue" evidence="2">
    <location>
        <position position="1"/>
    </location>
</feature>
<dbReference type="Proteomes" id="UP001244490">
    <property type="component" value="Unassembled WGS sequence"/>
</dbReference>
<reference evidence="2" key="1">
    <citation type="submission" date="2023-07" db="EMBL/GenBank/DDBJ databases">
        <authorList>
            <person name="Peng Z."/>
        </authorList>
    </citation>
    <scope>NUCLEOTIDE SEQUENCE</scope>
    <source>
        <strain evidence="2">KP219</strain>
    </source>
</reference>
<keyword evidence="1" id="KW-0472">Membrane</keyword>
<proteinExistence type="predicted"/>
<evidence type="ECO:0000313" key="2">
    <source>
        <dbReference type="EMBL" id="MDP0971520.1"/>
    </source>
</evidence>
<name>A0AAW8AM83_KLEPN</name>
<gene>
    <name evidence="2" type="ORF">Q6294_31750</name>
</gene>
<feature type="non-terminal residue" evidence="2">
    <location>
        <position position="84"/>
    </location>
</feature>
<sequence length="84" mass="9274">LIFDKVLNKGKAELTPDYASHRQDGVEKSVRYATTETIGHVGALLSLMMLSLAVGGVIERSDVMHLFPQVFDSHWTAMLFLVAV</sequence>
<evidence type="ECO:0000313" key="3">
    <source>
        <dbReference type="Proteomes" id="UP001244490"/>
    </source>
</evidence>
<keyword evidence="1" id="KW-1133">Transmembrane helix</keyword>
<dbReference type="EMBL" id="JAUUIA010000861">
    <property type="protein sequence ID" value="MDP0971520.1"/>
    <property type="molecule type" value="Genomic_DNA"/>
</dbReference>
<organism evidence="2 3">
    <name type="scientific">Klebsiella pneumoniae</name>
    <dbReference type="NCBI Taxonomy" id="573"/>
    <lineage>
        <taxon>Bacteria</taxon>
        <taxon>Pseudomonadati</taxon>
        <taxon>Pseudomonadota</taxon>
        <taxon>Gammaproteobacteria</taxon>
        <taxon>Enterobacterales</taxon>
        <taxon>Enterobacteriaceae</taxon>
        <taxon>Klebsiella/Raoultella group</taxon>
        <taxon>Klebsiella</taxon>
        <taxon>Klebsiella pneumoniae complex</taxon>
    </lineage>
</organism>
<comment type="caution">
    <text evidence="2">The sequence shown here is derived from an EMBL/GenBank/DDBJ whole genome shotgun (WGS) entry which is preliminary data.</text>
</comment>
<evidence type="ECO:0000256" key="1">
    <source>
        <dbReference type="SAM" id="Phobius"/>
    </source>
</evidence>
<accession>A0AAW8AM83</accession>
<keyword evidence="1" id="KW-0812">Transmembrane</keyword>
<feature type="transmembrane region" description="Helical" evidence="1">
    <location>
        <begin position="38"/>
        <end position="58"/>
    </location>
</feature>